<organism evidence="2 3">
    <name type="scientific">Mycena rosella</name>
    <name type="common">Pink bonnet</name>
    <name type="synonym">Agaricus rosellus</name>
    <dbReference type="NCBI Taxonomy" id="1033263"/>
    <lineage>
        <taxon>Eukaryota</taxon>
        <taxon>Fungi</taxon>
        <taxon>Dikarya</taxon>
        <taxon>Basidiomycota</taxon>
        <taxon>Agaricomycotina</taxon>
        <taxon>Agaricomycetes</taxon>
        <taxon>Agaricomycetidae</taxon>
        <taxon>Agaricales</taxon>
        <taxon>Marasmiineae</taxon>
        <taxon>Mycenaceae</taxon>
        <taxon>Mycena</taxon>
    </lineage>
</organism>
<reference evidence="2" key="1">
    <citation type="submission" date="2023-03" db="EMBL/GenBank/DDBJ databases">
        <title>Massive genome expansion in bonnet fungi (Mycena s.s.) driven by repeated elements and novel gene families across ecological guilds.</title>
        <authorList>
            <consortium name="Lawrence Berkeley National Laboratory"/>
            <person name="Harder C.B."/>
            <person name="Miyauchi S."/>
            <person name="Viragh M."/>
            <person name="Kuo A."/>
            <person name="Thoen E."/>
            <person name="Andreopoulos B."/>
            <person name="Lu D."/>
            <person name="Skrede I."/>
            <person name="Drula E."/>
            <person name="Henrissat B."/>
            <person name="Morin E."/>
            <person name="Kohler A."/>
            <person name="Barry K."/>
            <person name="LaButti K."/>
            <person name="Morin E."/>
            <person name="Salamov A."/>
            <person name="Lipzen A."/>
            <person name="Mereny Z."/>
            <person name="Hegedus B."/>
            <person name="Baldrian P."/>
            <person name="Stursova M."/>
            <person name="Weitz H."/>
            <person name="Taylor A."/>
            <person name="Grigoriev I.V."/>
            <person name="Nagy L.G."/>
            <person name="Martin F."/>
            <person name="Kauserud H."/>
        </authorList>
    </citation>
    <scope>NUCLEOTIDE SEQUENCE</scope>
    <source>
        <strain evidence="2">CBHHK067</strain>
    </source>
</reference>
<dbReference type="Proteomes" id="UP001221757">
    <property type="component" value="Unassembled WGS sequence"/>
</dbReference>
<gene>
    <name evidence="2" type="ORF">B0H17DRAFT_1127233</name>
</gene>
<evidence type="ECO:0000313" key="2">
    <source>
        <dbReference type="EMBL" id="KAJ7703618.1"/>
    </source>
</evidence>
<evidence type="ECO:0008006" key="4">
    <source>
        <dbReference type="Google" id="ProtNLM"/>
    </source>
</evidence>
<protein>
    <recommendedName>
        <fullName evidence="4">Myb/SANT-like domain-containing protein</fullName>
    </recommendedName>
</protein>
<evidence type="ECO:0000256" key="1">
    <source>
        <dbReference type="SAM" id="MobiDB-lite"/>
    </source>
</evidence>
<comment type="caution">
    <text evidence="2">The sequence shown here is derived from an EMBL/GenBank/DDBJ whole genome shotgun (WGS) entry which is preliminary data.</text>
</comment>
<accession>A0AAD7DZW9</accession>
<keyword evidence="3" id="KW-1185">Reference proteome</keyword>
<dbReference type="PANTHER" id="PTHR46929">
    <property type="entry name" value="EXPRESSED PROTEIN"/>
    <property type="match status" value="1"/>
</dbReference>
<name>A0AAD7DZW9_MYCRO</name>
<dbReference type="EMBL" id="JARKIE010000012">
    <property type="protein sequence ID" value="KAJ7703618.1"/>
    <property type="molecule type" value="Genomic_DNA"/>
</dbReference>
<feature type="region of interest" description="Disordered" evidence="1">
    <location>
        <begin position="130"/>
        <end position="157"/>
    </location>
</feature>
<sequence>MPRKKDSGPRCIWCDADDAALIRKLRECKDMGMQSESGWKPQVWHLCAECLKGGAGGTKTAEKIADHYTNDDGLKMVTASDDVWEVYIESHNKARKWRNTPFPLYDEILYLVDGIIATGAGAFHAGGATQTMQSSQSQEPTDTFLETQDDSDMSGAGDMSTETLVQNEDLMPSSPICTPAPSRRKRAALSPVESSRKTHKRNAKAASEIAIALRDVASSLNVVGSPEVRQRAIKMMEEDDEFSDGEEVNVMRLFSRDTAIAQTYIGSSKRTTRTAFICSILDDAEL</sequence>
<dbReference type="PANTHER" id="PTHR46929:SF3">
    <property type="entry name" value="MYB_SANT-LIKE DOMAIN-CONTAINING PROTEIN"/>
    <property type="match status" value="1"/>
</dbReference>
<evidence type="ECO:0000313" key="3">
    <source>
        <dbReference type="Proteomes" id="UP001221757"/>
    </source>
</evidence>
<dbReference type="AlphaFoldDB" id="A0AAD7DZW9"/>
<feature type="compositionally biased region" description="Polar residues" evidence="1">
    <location>
        <begin position="130"/>
        <end position="146"/>
    </location>
</feature>
<proteinExistence type="predicted"/>